<dbReference type="EMBL" id="DTCA01000046">
    <property type="protein sequence ID" value="HGM07029.1"/>
    <property type="molecule type" value="Genomic_DNA"/>
</dbReference>
<protein>
    <submittedName>
        <fullName evidence="1">Uncharacterized protein</fullName>
    </submittedName>
</protein>
<evidence type="ECO:0000313" key="1">
    <source>
        <dbReference type="EMBL" id="HGM07029.1"/>
    </source>
</evidence>
<sequence>MTLIERTCAPVEEDVKLLKELETKSSICVYLGTIKISDAYKDIYLVVMPDRSTHIIEIRRLCIDEKIVEQQ</sequence>
<comment type="caution">
    <text evidence="1">The sequence shown here is derived from an EMBL/GenBank/DDBJ whole genome shotgun (WGS) entry which is preliminary data.</text>
</comment>
<gene>
    <name evidence="1" type="ORF">ENU31_01275</name>
</gene>
<name>A0A7C4H1U2_9CREN</name>
<organism evidence="1">
    <name type="scientific">Ignisphaera aggregans</name>
    <dbReference type="NCBI Taxonomy" id="334771"/>
    <lineage>
        <taxon>Archaea</taxon>
        <taxon>Thermoproteota</taxon>
        <taxon>Thermoprotei</taxon>
        <taxon>Desulfurococcales</taxon>
        <taxon>Desulfurococcaceae</taxon>
        <taxon>Ignisphaera</taxon>
    </lineage>
</organism>
<proteinExistence type="predicted"/>
<accession>A0A7C4H1U2</accession>
<reference evidence="1" key="1">
    <citation type="journal article" date="2020" name="mSystems">
        <title>Genome- and Community-Level Interaction Insights into Carbon Utilization and Element Cycling Functions of Hydrothermarchaeota in Hydrothermal Sediment.</title>
        <authorList>
            <person name="Zhou Z."/>
            <person name="Liu Y."/>
            <person name="Xu W."/>
            <person name="Pan J."/>
            <person name="Luo Z.H."/>
            <person name="Li M."/>
        </authorList>
    </citation>
    <scope>NUCLEOTIDE SEQUENCE [LARGE SCALE GENOMIC DNA]</scope>
    <source>
        <strain evidence="1">SpSt-658</strain>
    </source>
</reference>
<dbReference type="AlphaFoldDB" id="A0A7C4H1U2"/>